<feature type="region of interest" description="Disordered" evidence="10">
    <location>
        <begin position="510"/>
        <end position="545"/>
    </location>
</feature>
<evidence type="ECO:0000256" key="4">
    <source>
        <dbReference type="ARBA" id="ARBA00022771"/>
    </source>
</evidence>
<feature type="region of interest" description="Disordered" evidence="10">
    <location>
        <begin position="145"/>
        <end position="165"/>
    </location>
</feature>
<keyword evidence="8" id="KW-0539">Nucleus</keyword>
<dbReference type="Pfam" id="PF12874">
    <property type="entry name" value="zf-met"/>
    <property type="match status" value="1"/>
</dbReference>
<gene>
    <name evidence="12" type="ORF">MNOR_LOCUS33531</name>
</gene>
<dbReference type="Pfam" id="PF00096">
    <property type="entry name" value="zf-C2H2"/>
    <property type="match status" value="4"/>
</dbReference>
<feature type="domain" description="C2H2-type" evidence="11">
    <location>
        <begin position="656"/>
        <end position="684"/>
    </location>
</feature>
<keyword evidence="13" id="KW-1185">Reference proteome</keyword>
<evidence type="ECO:0000256" key="2">
    <source>
        <dbReference type="ARBA" id="ARBA00022723"/>
    </source>
</evidence>
<feature type="compositionally biased region" description="Low complexity" evidence="10">
    <location>
        <begin position="245"/>
        <end position="254"/>
    </location>
</feature>
<feature type="compositionally biased region" description="Polar residues" evidence="10">
    <location>
        <begin position="30"/>
        <end position="53"/>
    </location>
</feature>
<accession>A0AAV2S5W0</accession>
<dbReference type="SMART" id="SM00355">
    <property type="entry name" value="ZnF_C2H2"/>
    <property type="match status" value="5"/>
</dbReference>
<evidence type="ECO:0000259" key="11">
    <source>
        <dbReference type="PROSITE" id="PS50157"/>
    </source>
</evidence>
<evidence type="ECO:0000256" key="10">
    <source>
        <dbReference type="SAM" id="MobiDB-lite"/>
    </source>
</evidence>
<dbReference type="FunFam" id="3.30.160.60:FF:000446">
    <property type="entry name" value="Zinc finger protein"/>
    <property type="match status" value="1"/>
</dbReference>
<proteinExistence type="predicted"/>
<keyword evidence="2" id="KW-0479">Metal-binding</keyword>
<dbReference type="AlphaFoldDB" id="A0AAV2S5W0"/>
<dbReference type="PANTHER" id="PTHR24409:SF295">
    <property type="entry name" value="AZ2-RELATED"/>
    <property type="match status" value="1"/>
</dbReference>
<feature type="region of interest" description="Disordered" evidence="10">
    <location>
        <begin position="188"/>
        <end position="388"/>
    </location>
</feature>
<feature type="domain" description="C2H2-type" evidence="11">
    <location>
        <begin position="741"/>
        <end position="768"/>
    </location>
</feature>
<organism evidence="12 13">
    <name type="scientific">Meganyctiphanes norvegica</name>
    <name type="common">Northern krill</name>
    <name type="synonym">Thysanopoda norvegica</name>
    <dbReference type="NCBI Taxonomy" id="48144"/>
    <lineage>
        <taxon>Eukaryota</taxon>
        <taxon>Metazoa</taxon>
        <taxon>Ecdysozoa</taxon>
        <taxon>Arthropoda</taxon>
        <taxon>Crustacea</taxon>
        <taxon>Multicrustacea</taxon>
        <taxon>Malacostraca</taxon>
        <taxon>Eumalacostraca</taxon>
        <taxon>Eucarida</taxon>
        <taxon>Euphausiacea</taxon>
        <taxon>Euphausiidae</taxon>
        <taxon>Meganyctiphanes</taxon>
    </lineage>
</organism>
<dbReference type="InterPro" id="IPR013087">
    <property type="entry name" value="Znf_C2H2_type"/>
</dbReference>
<feature type="compositionally biased region" description="Low complexity" evidence="10">
    <location>
        <begin position="190"/>
        <end position="206"/>
    </location>
</feature>
<feature type="domain" description="C2H2-type" evidence="11">
    <location>
        <begin position="398"/>
        <end position="427"/>
    </location>
</feature>
<evidence type="ECO:0000313" key="12">
    <source>
        <dbReference type="EMBL" id="CAL4166884.1"/>
    </source>
</evidence>
<dbReference type="Proteomes" id="UP001497623">
    <property type="component" value="Unassembled WGS sequence"/>
</dbReference>
<feature type="compositionally biased region" description="Low complexity" evidence="10">
    <location>
        <begin position="296"/>
        <end position="324"/>
    </location>
</feature>
<dbReference type="PROSITE" id="PS00028">
    <property type="entry name" value="ZINC_FINGER_C2H2_1"/>
    <property type="match status" value="5"/>
</dbReference>
<comment type="caution">
    <text evidence="12">The sequence shown here is derived from an EMBL/GenBank/DDBJ whole genome shotgun (WGS) entry which is preliminary data.</text>
</comment>
<reference evidence="12 13" key="1">
    <citation type="submission" date="2024-05" db="EMBL/GenBank/DDBJ databases">
        <authorList>
            <person name="Wallberg A."/>
        </authorList>
    </citation>
    <scope>NUCLEOTIDE SEQUENCE [LARGE SCALE GENOMIC DNA]</scope>
</reference>
<evidence type="ECO:0000256" key="3">
    <source>
        <dbReference type="ARBA" id="ARBA00022737"/>
    </source>
</evidence>
<keyword evidence="6" id="KW-0805">Transcription regulation</keyword>
<feature type="compositionally biased region" description="Basic and acidic residues" evidence="10">
    <location>
        <begin position="1"/>
        <end position="10"/>
    </location>
</feature>
<keyword evidence="3" id="KW-0677">Repeat</keyword>
<dbReference type="PROSITE" id="PS50157">
    <property type="entry name" value="ZINC_FINGER_C2H2_2"/>
    <property type="match status" value="5"/>
</dbReference>
<dbReference type="InterPro" id="IPR036236">
    <property type="entry name" value="Znf_C2H2_sf"/>
</dbReference>
<dbReference type="GO" id="GO:0000977">
    <property type="term" value="F:RNA polymerase II transcription regulatory region sequence-specific DNA binding"/>
    <property type="evidence" value="ECO:0007669"/>
    <property type="project" value="TreeGrafter"/>
</dbReference>
<feature type="domain" description="C2H2-type" evidence="11">
    <location>
        <begin position="685"/>
        <end position="712"/>
    </location>
</feature>
<evidence type="ECO:0000256" key="1">
    <source>
        <dbReference type="ARBA" id="ARBA00004123"/>
    </source>
</evidence>
<keyword evidence="4 9" id="KW-0863">Zinc-finger</keyword>
<keyword evidence="5" id="KW-0862">Zinc</keyword>
<sequence>MWMGTEDKAGEQSTMSQPPTPQTTELTPLGASSNDSGRVSMPLSSDHSGSAFTAPSPMQYDYQMSPGVQSPGGGTVPLGPSSHNSVDYPPQSPGAFYNEYNNHQQQMQHQYGGYSTGFQNGGYEDSQFGKAMNHQHQMPQPPRYHPYMPNMPRISQPTPSPGTGQLEIKEENVTQDSTDILDLDSQKVLGQQQAQQHGMQHHSMGQNGPLPSMHPHHLGPPSPMPQHHLGPPSPMPPSPMPSPVPQQQSGPLPSMHQSHSGPLPPMWRPHEQFPTPSGMAEQAPSGMPPMHQMGYPSHPQQHPSHPQQHPSHPQQHPSHPQQSPNAPHYGSMMPGTIFHTGPAPGGGFPHQRMGPTPPPLTSPGMGNMYGHAAPPPSSPHDSVSSSDYAANLKRSKSFKCEDCNKWFTSNGHLKRHFNTTLHKNMSKLNGANASSNTTSIKPQSDTVIMPIMSPGARSIMSESSMMSGLDEESNLSSSDALEPPTPPPTHPPQQFTYGMLPTSLANNIEPPTSISNGIQIPSSVPNGLHSSLSGGPQPHTTLSNGMHQLTSVSSAQPFFREGQDINFESYQLPGGLSGPGFHSIGDFPGAPSNGLDIFSHVKIENSHVKIEEEDVKSHSPDLIQDDIVSENSLDSSESLSNQSLSHSLSTAPIDNFACQDCGKTFNRVCYLTQHRSTYHEGEKPFKCGTCGKRFPDEITFSDHQSKHAGEKPYKCTVCPKQFNHKTDLRRHMFLHSGEKPFSCEQCGKGFIRKDHMLKHYQTHLKKAMGSTGGVSQPGSQMIQGFPGQLRHPGVPTMGHHVPPGYNVHPGHPSHFVAPPVNI</sequence>
<dbReference type="GO" id="GO:0005634">
    <property type="term" value="C:nucleus"/>
    <property type="evidence" value="ECO:0007669"/>
    <property type="project" value="UniProtKB-SubCell"/>
</dbReference>
<dbReference type="GO" id="GO:0000981">
    <property type="term" value="F:DNA-binding transcription factor activity, RNA polymerase II-specific"/>
    <property type="evidence" value="ECO:0007669"/>
    <property type="project" value="TreeGrafter"/>
</dbReference>
<keyword evidence="7" id="KW-0804">Transcription</keyword>
<dbReference type="GO" id="GO:0008270">
    <property type="term" value="F:zinc ion binding"/>
    <property type="evidence" value="ECO:0007669"/>
    <property type="project" value="UniProtKB-KW"/>
</dbReference>
<comment type="subcellular location">
    <subcellularLocation>
        <location evidence="1">Nucleus</location>
    </subcellularLocation>
</comment>
<dbReference type="FunFam" id="3.30.160.60:FF:000110">
    <property type="entry name" value="Zinc finger protein-like"/>
    <property type="match status" value="1"/>
</dbReference>
<evidence type="ECO:0000313" key="13">
    <source>
        <dbReference type="Proteomes" id="UP001497623"/>
    </source>
</evidence>
<feature type="domain" description="C2H2-type" evidence="11">
    <location>
        <begin position="713"/>
        <end position="740"/>
    </location>
</feature>
<feature type="compositionally biased region" description="Low complexity" evidence="10">
    <location>
        <begin position="12"/>
        <end position="29"/>
    </location>
</feature>
<dbReference type="Gene3D" id="3.30.160.60">
    <property type="entry name" value="Classic Zinc Finger"/>
    <property type="match status" value="5"/>
</dbReference>
<evidence type="ECO:0000256" key="8">
    <source>
        <dbReference type="ARBA" id="ARBA00023242"/>
    </source>
</evidence>
<evidence type="ECO:0000256" key="9">
    <source>
        <dbReference type="PROSITE-ProRule" id="PRU00042"/>
    </source>
</evidence>
<feature type="non-terminal residue" evidence="12">
    <location>
        <position position="822"/>
    </location>
</feature>
<dbReference type="SUPFAM" id="SSF57667">
    <property type="entry name" value="beta-beta-alpha zinc fingers"/>
    <property type="match status" value="3"/>
</dbReference>
<feature type="region of interest" description="Disordered" evidence="10">
    <location>
        <begin position="1"/>
        <end position="77"/>
    </location>
</feature>
<protein>
    <recommendedName>
        <fullName evidence="11">C2H2-type domain-containing protein</fullName>
    </recommendedName>
</protein>
<dbReference type="FunFam" id="3.30.160.60:FF:000624">
    <property type="entry name" value="zinc finger protein 697"/>
    <property type="match status" value="1"/>
</dbReference>
<evidence type="ECO:0000256" key="5">
    <source>
        <dbReference type="ARBA" id="ARBA00022833"/>
    </source>
</evidence>
<evidence type="ECO:0000256" key="6">
    <source>
        <dbReference type="ARBA" id="ARBA00023015"/>
    </source>
</evidence>
<evidence type="ECO:0000256" key="7">
    <source>
        <dbReference type="ARBA" id="ARBA00023163"/>
    </source>
</evidence>
<feature type="compositionally biased region" description="Pro residues" evidence="10">
    <location>
        <begin position="231"/>
        <end position="244"/>
    </location>
</feature>
<dbReference type="PANTHER" id="PTHR24409">
    <property type="entry name" value="ZINC FINGER PROTEIN 142"/>
    <property type="match status" value="1"/>
</dbReference>
<feature type="region of interest" description="Disordered" evidence="10">
    <location>
        <begin position="463"/>
        <end position="496"/>
    </location>
</feature>
<dbReference type="FunFam" id="3.30.160.60:FF:000099">
    <property type="entry name" value="Zinc finger protein 79"/>
    <property type="match status" value="1"/>
</dbReference>
<name>A0AAV2S5W0_MEGNR</name>
<dbReference type="EMBL" id="CAXKWB010048601">
    <property type="protein sequence ID" value="CAL4166884.1"/>
    <property type="molecule type" value="Genomic_DNA"/>
</dbReference>
<feature type="compositionally biased region" description="Polar residues" evidence="10">
    <location>
        <begin position="153"/>
        <end position="163"/>
    </location>
</feature>